<dbReference type="AlphaFoldDB" id="A0AAT9HMD8"/>
<name>A0AAT9HMD8_9ACTN</name>
<proteinExistence type="predicted"/>
<reference evidence="2" key="1">
    <citation type="submission" date="2024-06" db="EMBL/GenBank/DDBJ databases">
        <authorList>
            <consortium name="consrtm"/>
            <person name="Uemura M."/>
            <person name="Terahara T."/>
        </authorList>
    </citation>
    <scope>NUCLEOTIDE SEQUENCE</scope>
    <source>
        <strain evidence="2">KM77-8</strain>
    </source>
</reference>
<accession>A0AAT9HMD8</accession>
<dbReference type="EMBL" id="AP035768">
    <property type="protein sequence ID" value="BFO18615.1"/>
    <property type="molecule type" value="Genomic_DNA"/>
</dbReference>
<feature type="region of interest" description="Disordered" evidence="1">
    <location>
        <begin position="210"/>
        <end position="273"/>
    </location>
</feature>
<feature type="compositionally biased region" description="Gly residues" evidence="1">
    <location>
        <begin position="232"/>
        <end position="241"/>
    </location>
</feature>
<sequence>MLTPGGADPHRKQTVAGVRDGLSVSRRTLPEKGTVLTAEGFTVRRPVTGEVHVHYGQIYVESDPDDVGPGLAEAFAGQGAGLCGAAVPGALWLSTGLHTGNVGFTVEVHAQAPPLDPAWEDAVEVSFRPVSADSSLVQWAGEAAWPLDLEETDYRVRYCATGMDAGHREDTRLSEEPRLDDYLLQFWPAPPAPDRILRQTSEIAAYWHDYARRQPPSHPRRARRGRTPGPPRGGTGRGGTAAGRREAAVGWATAQPGPARRRGQCARTGRLRP</sequence>
<reference evidence="2" key="2">
    <citation type="submission" date="2024-07" db="EMBL/GenBank/DDBJ databases">
        <title>Streptomyces haneummycinica sp. nov., a new antibiotic-producing actinobacterium isolated from marine sediment.</title>
        <authorList>
            <person name="Uemura M."/>
            <person name="Hamada M."/>
            <person name="Hirano S."/>
            <person name="Kobayashi K."/>
            <person name="Ohshiro T."/>
            <person name="Kobayashi T."/>
            <person name="Terahara T."/>
        </authorList>
    </citation>
    <scope>NUCLEOTIDE SEQUENCE</scope>
    <source>
        <strain evidence="2">KM77-8</strain>
    </source>
</reference>
<gene>
    <name evidence="2" type="ORF">SHKM778_50030</name>
</gene>
<evidence type="ECO:0000313" key="2">
    <source>
        <dbReference type="EMBL" id="BFO18615.1"/>
    </source>
</evidence>
<protein>
    <submittedName>
        <fullName evidence="2">Uncharacterized protein</fullName>
    </submittedName>
</protein>
<organism evidence="2">
    <name type="scientific">Streptomyces haneummycinicus</name>
    <dbReference type="NCBI Taxonomy" id="3074435"/>
    <lineage>
        <taxon>Bacteria</taxon>
        <taxon>Bacillati</taxon>
        <taxon>Actinomycetota</taxon>
        <taxon>Actinomycetes</taxon>
        <taxon>Kitasatosporales</taxon>
        <taxon>Streptomycetaceae</taxon>
        <taxon>Streptomyces</taxon>
    </lineage>
</organism>
<feature type="compositionally biased region" description="Basic residues" evidence="1">
    <location>
        <begin position="259"/>
        <end position="273"/>
    </location>
</feature>
<evidence type="ECO:0000256" key="1">
    <source>
        <dbReference type="SAM" id="MobiDB-lite"/>
    </source>
</evidence>